<dbReference type="InterPro" id="IPR013924">
    <property type="entry name" value="RNase_H2_suC"/>
</dbReference>
<dbReference type="Gene3D" id="2.40.128.680">
    <property type="match status" value="1"/>
</dbReference>
<dbReference type="EMBL" id="CAXLJL010000933">
    <property type="protein sequence ID" value="CAL5141958.1"/>
    <property type="molecule type" value="Genomic_DNA"/>
</dbReference>
<dbReference type="PANTHER" id="PTHR47204:SF1">
    <property type="entry name" value="RIBONUCLEASE H2 SUBUNIT C"/>
    <property type="match status" value="1"/>
</dbReference>
<gene>
    <name evidence="1" type="ORF">CDAUBV1_LOCUS17245</name>
</gene>
<dbReference type="GO" id="GO:0032299">
    <property type="term" value="C:ribonuclease H2 complex"/>
    <property type="evidence" value="ECO:0007669"/>
    <property type="project" value="InterPro"/>
</dbReference>
<dbReference type="AlphaFoldDB" id="A0AAV2U0I4"/>
<dbReference type="Proteomes" id="UP001497525">
    <property type="component" value="Unassembled WGS sequence"/>
</dbReference>
<dbReference type="PANTHER" id="PTHR47204">
    <property type="entry name" value="OS02G0168900 PROTEIN"/>
    <property type="match status" value="1"/>
</dbReference>
<evidence type="ECO:0000313" key="1">
    <source>
        <dbReference type="EMBL" id="CAL5141958.1"/>
    </source>
</evidence>
<comment type="caution">
    <text evidence="1">The sequence shown here is derived from an EMBL/GenBank/DDBJ whole genome shotgun (WGS) entry which is preliminary data.</text>
</comment>
<sequence length="122" mass="13292">MIAHWLPCKIDADGVEANVQSFFDTSQRSTSPNGFNGNPVISSSLRGRPIKGIKLQLPDGYEHVIANSSGQMIEDEPGSISIGTKIDEVFLWNLSTEPSASDKIPSALLWLQLADVLHSRDD</sequence>
<dbReference type="GO" id="GO:0006401">
    <property type="term" value="P:RNA catabolic process"/>
    <property type="evidence" value="ECO:0007669"/>
    <property type="project" value="InterPro"/>
</dbReference>
<organism evidence="1 2">
    <name type="scientific">Calicophoron daubneyi</name>
    <name type="common">Rumen fluke</name>
    <name type="synonym">Paramphistomum daubneyi</name>
    <dbReference type="NCBI Taxonomy" id="300641"/>
    <lineage>
        <taxon>Eukaryota</taxon>
        <taxon>Metazoa</taxon>
        <taxon>Spiralia</taxon>
        <taxon>Lophotrochozoa</taxon>
        <taxon>Platyhelminthes</taxon>
        <taxon>Trematoda</taxon>
        <taxon>Digenea</taxon>
        <taxon>Plagiorchiida</taxon>
        <taxon>Pronocephalata</taxon>
        <taxon>Paramphistomoidea</taxon>
        <taxon>Paramphistomidae</taxon>
        <taxon>Calicophoron</taxon>
    </lineage>
</organism>
<dbReference type="Pfam" id="PF08615">
    <property type="entry name" value="RNase_H2_suC"/>
    <property type="match status" value="1"/>
</dbReference>
<protein>
    <submittedName>
        <fullName evidence="1">Uncharacterized protein</fullName>
    </submittedName>
</protein>
<name>A0AAV2U0I4_CALDB</name>
<accession>A0AAV2U0I4</accession>
<reference evidence="1" key="1">
    <citation type="submission" date="2024-06" db="EMBL/GenBank/DDBJ databases">
        <authorList>
            <person name="Liu X."/>
            <person name="Lenzi L."/>
            <person name="Haldenby T S."/>
            <person name="Uol C."/>
        </authorList>
    </citation>
    <scope>NUCLEOTIDE SEQUENCE</scope>
</reference>
<evidence type="ECO:0000313" key="2">
    <source>
        <dbReference type="Proteomes" id="UP001497525"/>
    </source>
</evidence>
<proteinExistence type="predicted"/>
<dbReference type="CDD" id="cd09271">
    <property type="entry name" value="RNase_H2-C"/>
    <property type="match status" value="1"/>
</dbReference>